<organism evidence="1 2">
    <name type="scientific">Recurvomyces mirabilis</name>
    <dbReference type="NCBI Taxonomy" id="574656"/>
    <lineage>
        <taxon>Eukaryota</taxon>
        <taxon>Fungi</taxon>
        <taxon>Dikarya</taxon>
        <taxon>Ascomycota</taxon>
        <taxon>Pezizomycotina</taxon>
        <taxon>Dothideomycetes</taxon>
        <taxon>Dothideomycetidae</taxon>
        <taxon>Mycosphaerellales</taxon>
        <taxon>Teratosphaeriaceae</taxon>
        <taxon>Recurvomyces</taxon>
    </lineage>
</organism>
<dbReference type="PANTHER" id="PTHR42085:SF2">
    <property type="entry name" value="F-BOX DOMAIN-CONTAINING PROTEIN"/>
    <property type="match status" value="1"/>
</dbReference>
<dbReference type="InterPro" id="IPR038883">
    <property type="entry name" value="AN11006-like"/>
</dbReference>
<gene>
    <name evidence="1" type="ORF">LTR78_004536</name>
</gene>
<dbReference type="PANTHER" id="PTHR42085">
    <property type="entry name" value="F-BOX DOMAIN-CONTAINING PROTEIN"/>
    <property type="match status" value="1"/>
</dbReference>
<evidence type="ECO:0000313" key="2">
    <source>
        <dbReference type="Proteomes" id="UP001274830"/>
    </source>
</evidence>
<protein>
    <submittedName>
        <fullName evidence="1">Uncharacterized protein</fullName>
    </submittedName>
</protein>
<keyword evidence="2" id="KW-1185">Reference proteome</keyword>
<dbReference type="Proteomes" id="UP001274830">
    <property type="component" value="Unassembled WGS sequence"/>
</dbReference>
<accession>A0AAE0WPF7</accession>
<sequence length="498" mass="56072">MANLGSKAADVNRSKPSPLLALPAELRLAIYKLVFDGIEGESIPLLSPGKQSNETGRPRTQSPVRLALLLTCIKIHGEASGHVYGVVHASFDLQPEHGKWLDNILRPEEKILDVSRDWGVSLHLKDLLRHTTHLDCNDHRAFEALSALSLRNLSLALTAHMNHTCRHGQPSAKILLHENIPRTGYGCLAPLHNEIVQLRSMLPNLTTITVKWSSSGYLPRSEAKRAERWRWVLLLISKLSSIVDAETLTCLRDVRVVTETEEFRFRHDGEGGVGKGWSSITRMSQLTSLMPLSESSSSRRQACTSRPSFLALPPEVRNLLYETIFEGVEDHISVGIFGKPGSFLERNTSMTKKQPRGRIALLQACKQIHWEADGYLYGVVHADFDAFRYHPYWLRRAVRIEKLQNTIQLNLQQYANVLQHVTHLDSNSSITSFWPLRGHGSKTRACFRSACFSLSQAMPRLRIITLSLPKVRVAGNVGCNLCFRITRSRRKLHGCGRR</sequence>
<reference evidence="1" key="1">
    <citation type="submission" date="2023-07" db="EMBL/GenBank/DDBJ databases">
        <title>Black Yeasts Isolated from many extreme environments.</title>
        <authorList>
            <person name="Coleine C."/>
            <person name="Stajich J.E."/>
            <person name="Selbmann L."/>
        </authorList>
    </citation>
    <scope>NUCLEOTIDE SEQUENCE</scope>
    <source>
        <strain evidence="1">CCFEE 5485</strain>
    </source>
</reference>
<evidence type="ECO:0000313" key="1">
    <source>
        <dbReference type="EMBL" id="KAK3675453.1"/>
    </source>
</evidence>
<proteinExistence type="predicted"/>
<dbReference type="EMBL" id="JAUTXT010000014">
    <property type="protein sequence ID" value="KAK3675453.1"/>
    <property type="molecule type" value="Genomic_DNA"/>
</dbReference>
<dbReference type="AlphaFoldDB" id="A0AAE0WPF7"/>
<comment type="caution">
    <text evidence="1">The sequence shown here is derived from an EMBL/GenBank/DDBJ whole genome shotgun (WGS) entry which is preliminary data.</text>
</comment>
<name>A0AAE0WPF7_9PEZI</name>